<evidence type="ECO:0000313" key="6">
    <source>
        <dbReference type="EMBL" id="KAF5360309.1"/>
    </source>
</evidence>
<name>A0A8H5LKB1_9AGAR</name>
<evidence type="ECO:0000259" key="5">
    <source>
        <dbReference type="PROSITE" id="PS50865"/>
    </source>
</evidence>
<protein>
    <recommendedName>
        <fullName evidence="5">MYND-type domain-containing protein</fullName>
    </recommendedName>
</protein>
<organism evidence="6 7">
    <name type="scientific">Tetrapyrgos nigripes</name>
    <dbReference type="NCBI Taxonomy" id="182062"/>
    <lineage>
        <taxon>Eukaryota</taxon>
        <taxon>Fungi</taxon>
        <taxon>Dikarya</taxon>
        <taxon>Basidiomycota</taxon>
        <taxon>Agaricomycotina</taxon>
        <taxon>Agaricomycetes</taxon>
        <taxon>Agaricomycetidae</taxon>
        <taxon>Agaricales</taxon>
        <taxon>Marasmiineae</taxon>
        <taxon>Marasmiaceae</taxon>
        <taxon>Tetrapyrgos</taxon>
    </lineage>
</organism>
<gene>
    <name evidence="6" type="ORF">D9758_009154</name>
</gene>
<comment type="caution">
    <text evidence="6">The sequence shown here is derived from an EMBL/GenBank/DDBJ whole genome shotgun (WGS) entry which is preliminary data.</text>
</comment>
<dbReference type="InterPro" id="IPR002893">
    <property type="entry name" value="Znf_MYND"/>
</dbReference>
<dbReference type="Proteomes" id="UP000559256">
    <property type="component" value="Unassembled WGS sequence"/>
</dbReference>
<dbReference type="PROSITE" id="PS50865">
    <property type="entry name" value="ZF_MYND_2"/>
    <property type="match status" value="1"/>
</dbReference>
<dbReference type="OrthoDB" id="2849301at2759"/>
<accession>A0A8H5LKB1</accession>
<evidence type="ECO:0000256" key="2">
    <source>
        <dbReference type="ARBA" id="ARBA00022771"/>
    </source>
</evidence>
<evidence type="ECO:0000256" key="3">
    <source>
        <dbReference type="ARBA" id="ARBA00022833"/>
    </source>
</evidence>
<evidence type="ECO:0000313" key="7">
    <source>
        <dbReference type="Proteomes" id="UP000559256"/>
    </source>
</evidence>
<dbReference type="GO" id="GO:0008270">
    <property type="term" value="F:zinc ion binding"/>
    <property type="evidence" value="ECO:0007669"/>
    <property type="project" value="UniProtKB-KW"/>
</dbReference>
<dbReference type="Gene3D" id="6.10.140.2220">
    <property type="match status" value="1"/>
</dbReference>
<keyword evidence="2 4" id="KW-0863">Zinc-finger</keyword>
<dbReference type="AlphaFoldDB" id="A0A8H5LKB1"/>
<dbReference type="EMBL" id="JAACJM010000043">
    <property type="protein sequence ID" value="KAF5360309.1"/>
    <property type="molecule type" value="Genomic_DNA"/>
</dbReference>
<feature type="domain" description="MYND-type" evidence="5">
    <location>
        <begin position="442"/>
        <end position="495"/>
    </location>
</feature>
<evidence type="ECO:0000256" key="1">
    <source>
        <dbReference type="ARBA" id="ARBA00022723"/>
    </source>
</evidence>
<reference evidence="6 7" key="1">
    <citation type="journal article" date="2020" name="ISME J.">
        <title>Uncovering the hidden diversity of litter-decomposition mechanisms in mushroom-forming fungi.</title>
        <authorList>
            <person name="Floudas D."/>
            <person name="Bentzer J."/>
            <person name="Ahren D."/>
            <person name="Johansson T."/>
            <person name="Persson P."/>
            <person name="Tunlid A."/>
        </authorList>
    </citation>
    <scope>NUCLEOTIDE SEQUENCE [LARGE SCALE GENOMIC DNA]</scope>
    <source>
        <strain evidence="6 7">CBS 291.85</strain>
    </source>
</reference>
<dbReference type="SUPFAM" id="SSF144232">
    <property type="entry name" value="HIT/MYND zinc finger-like"/>
    <property type="match status" value="1"/>
</dbReference>
<keyword evidence="1" id="KW-0479">Metal-binding</keyword>
<dbReference type="Pfam" id="PF01753">
    <property type="entry name" value="zf-MYND"/>
    <property type="match status" value="1"/>
</dbReference>
<keyword evidence="7" id="KW-1185">Reference proteome</keyword>
<evidence type="ECO:0000256" key="4">
    <source>
        <dbReference type="PROSITE-ProRule" id="PRU00134"/>
    </source>
</evidence>
<keyword evidence="3" id="KW-0862">Zinc</keyword>
<proteinExistence type="predicted"/>
<sequence length="561" mass="64848">MWRAFDRQGVRPTQGKFSPSTAYAHFRRQVPAAESIDPSHPSRDMELILSSLENLTYYINRPHPLPRIRELVEEFTSYFPQIWSWVSVLLKRCVLGDEPTDGEAINYQWRLIDLFPEIVILPSYQKRNAVEISWTSSFLENTSDLFPLIVLVWTYTLEHALPSLETMFRLLDMALVASAKKYRPTLHSRNIAMLTRSTHSIHLVFGYIDTEIRKNPIPTDTDYQPYNLQYALRTVSLLAKSSDNHLNILILSHGTIHFLSRWFRTLVSPRLLLGLTEHPPLTGERIQFLKYIVEIVKIIIQRHREAAMVDFLRGGLIQSIFYSISLLSIDESSSIGRAQGIEQTLAQMFCDIIEKLREMLECAKVLKLFLGSLKRTEESESDTRRNSMDNFMRNVYSCHSCTEQGPNIERLGDLWKKVVQEAHEVQDLRRFFEGMGITVCVNPGCGVNGAPFGKGPDGSIGNIRRLCCARCRVAIYCSRECQIEHWRRYKHGEKCVHYLKSSGYLRDPSTKIDKCFTKMVAESHVRGDRQPQSGIHKNEGYENWWDYLDSDESEKTDEKEI</sequence>